<dbReference type="Proteomes" id="UP000530514">
    <property type="component" value="Unassembled WGS sequence"/>
</dbReference>
<evidence type="ECO:0000313" key="4">
    <source>
        <dbReference type="Proteomes" id="UP000530514"/>
    </source>
</evidence>
<dbReference type="InterPro" id="IPR036291">
    <property type="entry name" value="NAD(P)-bd_dom_sf"/>
</dbReference>
<gene>
    <name evidence="3" type="ORF">H1164_02635</name>
</gene>
<dbReference type="Gene3D" id="3.40.50.720">
    <property type="entry name" value="NAD(P)-binding Rossmann-like Domain"/>
    <property type="match status" value="1"/>
</dbReference>
<protein>
    <submittedName>
        <fullName evidence="3">SDR family oxidoreductase</fullName>
    </submittedName>
</protein>
<feature type="domain" description="NAD-dependent epimerase/dehydratase" evidence="2">
    <location>
        <begin position="3"/>
        <end position="234"/>
    </location>
</feature>
<dbReference type="AlphaFoldDB" id="A0A7W2AHK1"/>
<evidence type="ECO:0000256" key="1">
    <source>
        <dbReference type="ARBA" id="ARBA00007637"/>
    </source>
</evidence>
<dbReference type="EMBL" id="JACEIP010000003">
    <property type="protein sequence ID" value="MBA4541799.1"/>
    <property type="molecule type" value="Genomic_DNA"/>
</dbReference>
<evidence type="ECO:0000313" key="3">
    <source>
        <dbReference type="EMBL" id="MBA4541799.1"/>
    </source>
</evidence>
<name>A0A7W2AHK1_9BACL</name>
<accession>A0A7W2AHK1</accession>
<organism evidence="3 4">
    <name type="scientific">Thermoactinomyces daqus</name>
    <dbReference type="NCBI Taxonomy" id="1329516"/>
    <lineage>
        <taxon>Bacteria</taxon>
        <taxon>Bacillati</taxon>
        <taxon>Bacillota</taxon>
        <taxon>Bacilli</taxon>
        <taxon>Bacillales</taxon>
        <taxon>Thermoactinomycetaceae</taxon>
        <taxon>Thermoactinomyces</taxon>
    </lineage>
</organism>
<dbReference type="CDD" id="cd05256">
    <property type="entry name" value="UDP_AE_SDR_e"/>
    <property type="match status" value="1"/>
</dbReference>
<dbReference type="RefSeq" id="WP_033100366.1">
    <property type="nucleotide sequence ID" value="NZ_JACEIP010000003.1"/>
</dbReference>
<dbReference type="SUPFAM" id="SSF51735">
    <property type="entry name" value="NAD(P)-binding Rossmann-fold domains"/>
    <property type="match status" value="1"/>
</dbReference>
<sequence>MKVLVTGGAGFIGSHIVDQLVEKGDQVVIVDNISSGRKENINEKARFYQIDITDSDLLNVFERERPEAVIHQAAQIHVHTSVKEPMFDATVNILGTINLLEACRKTGVKKVVYASSAAIYGNPEYLPIDEKHPVAPLSGYGVSKYTPEHYFAIYRQLYGLNYTILRYANVYGLRQDPRGEGGVISILVDKYLRRESFTVFGDGEQTRDYIYVGDVARANIMALSQGDGEVFNVGTGVSTSLNEVVKRFNEIAGYENKVEYGPEREGDIKHSYFNNGKIRRVLGWQPEVTLEEGLRKTYEYYQDIYRKMDKEM</sequence>
<keyword evidence="4" id="KW-1185">Reference proteome</keyword>
<dbReference type="InterPro" id="IPR001509">
    <property type="entry name" value="Epimerase_deHydtase"/>
</dbReference>
<comment type="caution">
    <text evidence="3">The sequence shown here is derived from an EMBL/GenBank/DDBJ whole genome shotgun (WGS) entry which is preliminary data.</text>
</comment>
<evidence type="ECO:0000259" key="2">
    <source>
        <dbReference type="Pfam" id="PF01370"/>
    </source>
</evidence>
<dbReference type="PANTHER" id="PTHR43000">
    <property type="entry name" value="DTDP-D-GLUCOSE 4,6-DEHYDRATASE-RELATED"/>
    <property type="match status" value="1"/>
</dbReference>
<proteinExistence type="inferred from homology"/>
<comment type="similarity">
    <text evidence="1">Belongs to the NAD(P)-dependent epimerase/dehydratase family.</text>
</comment>
<dbReference type="Pfam" id="PF01370">
    <property type="entry name" value="Epimerase"/>
    <property type="match status" value="1"/>
</dbReference>
<dbReference type="Gene3D" id="3.90.25.10">
    <property type="entry name" value="UDP-galactose 4-epimerase, domain 1"/>
    <property type="match status" value="1"/>
</dbReference>
<reference evidence="3 4" key="1">
    <citation type="submission" date="2020-07" db="EMBL/GenBank/DDBJ databases">
        <authorList>
            <person name="Feng H."/>
        </authorList>
    </citation>
    <scope>NUCLEOTIDE SEQUENCE [LARGE SCALE GENOMIC DNA]</scope>
    <source>
        <strain evidence="4">s-11</strain>
    </source>
</reference>
<dbReference type="OrthoDB" id="9811743at2"/>